<feature type="transmembrane region" description="Helical" evidence="2">
    <location>
        <begin position="20"/>
        <end position="38"/>
    </location>
</feature>
<keyword evidence="2" id="KW-0812">Transmembrane</keyword>
<evidence type="ECO:0000313" key="4">
    <source>
        <dbReference type="Proteomes" id="UP001302602"/>
    </source>
</evidence>
<accession>A0AAN6TW02</accession>
<dbReference type="RefSeq" id="XP_062644732.1">
    <property type="nucleotide sequence ID" value="XM_062793492.1"/>
</dbReference>
<proteinExistence type="predicted"/>
<keyword evidence="4" id="KW-1185">Reference proteome</keyword>
<evidence type="ECO:0008006" key="5">
    <source>
        <dbReference type="Google" id="ProtNLM"/>
    </source>
</evidence>
<name>A0AAN6TW02_9PEZI</name>
<organism evidence="3 4">
    <name type="scientific">Parathielavia appendiculata</name>
    <dbReference type="NCBI Taxonomy" id="2587402"/>
    <lineage>
        <taxon>Eukaryota</taxon>
        <taxon>Fungi</taxon>
        <taxon>Dikarya</taxon>
        <taxon>Ascomycota</taxon>
        <taxon>Pezizomycotina</taxon>
        <taxon>Sordariomycetes</taxon>
        <taxon>Sordariomycetidae</taxon>
        <taxon>Sordariales</taxon>
        <taxon>Chaetomiaceae</taxon>
        <taxon>Parathielavia</taxon>
    </lineage>
</organism>
<feature type="transmembrane region" description="Helical" evidence="2">
    <location>
        <begin position="88"/>
        <end position="110"/>
    </location>
</feature>
<feature type="transmembrane region" description="Helical" evidence="2">
    <location>
        <begin position="223"/>
        <end position="253"/>
    </location>
</feature>
<evidence type="ECO:0000256" key="2">
    <source>
        <dbReference type="SAM" id="Phobius"/>
    </source>
</evidence>
<feature type="transmembrane region" description="Helical" evidence="2">
    <location>
        <begin position="193"/>
        <end position="217"/>
    </location>
</feature>
<sequence>MDLPPRRARPAVHRFSLRYLLVAPVLLATLTGYVLFLHSDVNMYMLYSQCHARSRLPWLSHIPVLGSPACFLVSFFQEAVSSSSHASIRASSTMAAILSFIAGLLTVSTVEAARICNAPSIVIAYPTGPWILFTLIGGAIVWELVIIPAFFHRSRAISAARKAGPGGSHAQLPAGPADPTFGEAMRHLGPNGLAETVAIPVAVAVGFVVPSLLMLVLDNPAAVLVWLFFPVLVSLVRQAVRRLLVVITLWARVGGQERRWNGSGSLHLESDRRALVAVYALPVACSILAHGYLLWSLTRPDDRKEMTRSVLKFITIDAFFVGLTVLYWILVEAGWRVALVVAGASVMLGPGAGICIGWIYREQTVDPDRSVTVVAVGSRRESEDASPSEETPLLR</sequence>
<dbReference type="GeneID" id="87830261"/>
<dbReference type="EMBL" id="MU853235">
    <property type="protein sequence ID" value="KAK4120961.1"/>
    <property type="molecule type" value="Genomic_DNA"/>
</dbReference>
<feature type="transmembrane region" description="Helical" evidence="2">
    <location>
        <begin position="58"/>
        <end position="76"/>
    </location>
</feature>
<feature type="transmembrane region" description="Helical" evidence="2">
    <location>
        <begin position="130"/>
        <end position="151"/>
    </location>
</feature>
<dbReference type="Proteomes" id="UP001302602">
    <property type="component" value="Unassembled WGS sequence"/>
</dbReference>
<feature type="transmembrane region" description="Helical" evidence="2">
    <location>
        <begin position="337"/>
        <end position="360"/>
    </location>
</feature>
<feature type="region of interest" description="Disordered" evidence="1">
    <location>
        <begin position="376"/>
        <end position="395"/>
    </location>
</feature>
<keyword evidence="2" id="KW-0472">Membrane</keyword>
<feature type="transmembrane region" description="Helical" evidence="2">
    <location>
        <begin position="310"/>
        <end position="330"/>
    </location>
</feature>
<evidence type="ECO:0000313" key="3">
    <source>
        <dbReference type="EMBL" id="KAK4120961.1"/>
    </source>
</evidence>
<dbReference type="AlphaFoldDB" id="A0AAN6TW02"/>
<evidence type="ECO:0000256" key="1">
    <source>
        <dbReference type="SAM" id="MobiDB-lite"/>
    </source>
</evidence>
<keyword evidence="2" id="KW-1133">Transmembrane helix</keyword>
<reference evidence="3" key="2">
    <citation type="submission" date="2023-05" db="EMBL/GenBank/DDBJ databases">
        <authorList>
            <consortium name="Lawrence Berkeley National Laboratory"/>
            <person name="Steindorff A."/>
            <person name="Hensen N."/>
            <person name="Bonometti L."/>
            <person name="Westerberg I."/>
            <person name="Brannstrom I.O."/>
            <person name="Guillou S."/>
            <person name="Cros-Aarteil S."/>
            <person name="Calhoun S."/>
            <person name="Haridas S."/>
            <person name="Kuo A."/>
            <person name="Mondo S."/>
            <person name="Pangilinan J."/>
            <person name="Riley R."/>
            <person name="Labutti K."/>
            <person name="Andreopoulos B."/>
            <person name="Lipzen A."/>
            <person name="Chen C."/>
            <person name="Yanf M."/>
            <person name="Daum C."/>
            <person name="Ng V."/>
            <person name="Clum A."/>
            <person name="Ohm R."/>
            <person name="Martin F."/>
            <person name="Silar P."/>
            <person name="Natvig D."/>
            <person name="Lalanne C."/>
            <person name="Gautier V."/>
            <person name="Ament-Velasquez S.L."/>
            <person name="Kruys A."/>
            <person name="Hutchinson M.I."/>
            <person name="Powell A.J."/>
            <person name="Barry K."/>
            <person name="Miller A.N."/>
            <person name="Grigoriev I.V."/>
            <person name="Debuchy R."/>
            <person name="Gladieux P."/>
            <person name="Thoren M.H."/>
            <person name="Johannesson H."/>
        </authorList>
    </citation>
    <scope>NUCLEOTIDE SEQUENCE</scope>
    <source>
        <strain evidence="3">CBS 731.68</strain>
    </source>
</reference>
<comment type="caution">
    <text evidence="3">The sequence shown here is derived from an EMBL/GenBank/DDBJ whole genome shotgun (WGS) entry which is preliminary data.</text>
</comment>
<protein>
    <recommendedName>
        <fullName evidence="5">Corticosteroid-binding protein</fullName>
    </recommendedName>
</protein>
<feature type="transmembrane region" description="Helical" evidence="2">
    <location>
        <begin position="274"/>
        <end position="295"/>
    </location>
</feature>
<gene>
    <name evidence="3" type="ORF">N657DRAFT_648318</name>
</gene>
<reference evidence="3" key="1">
    <citation type="journal article" date="2023" name="Mol. Phylogenet. Evol.">
        <title>Genome-scale phylogeny and comparative genomics of the fungal order Sordariales.</title>
        <authorList>
            <person name="Hensen N."/>
            <person name="Bonometti L."/>
            <person name="Westerberg I."/>
            <person name="Brannstrom I.O."/>
            <person name="Guillou S."/>
            <person name="Cros-Aarteil S."/>
            <person name="Calhoun S."/>
            <person name="Haridas S."/>
            <person name="Kuo A."/>
            <person name="Mondo S."/>
            <person name="Pangilinan J."/>
            <person name="Riley R."/>
            <person name="LaButti K."/>
            <person name="Andreopoulos B."/>
            <person name="Lipzen A."/>
            <person name="Chen C."/>
            <person name="Yan M."/>
            <person name="Daum C."/>
            <person name="Ng V."/>
            <person name="Clum A."/>
            <person name="Steindorff A."/>
            <person name="Ohm R.A."/>
            <person name="Martin F."/>
            <person name="Silar P."/>
            <person name="Natvig D.O."/>
            <person name="Lalanne C."/>
            <person name="Gautier V."/>
            <person name="Ament-Velasquez S.L."/>
            <person name="Kruys A."/>
            <person name="Hutchinson M.I."/>
            <person name="Powell A.J."/>
            <person name="Barry K."/>
            <person name="Miller A.N."/>
            <person name="Grigoriev I.V."/>
            <person name="Debuchy R."/>
            <person name="Gladieux P."/>
            <person name="Hiltunen Thoren M."/>
            <person name="Johannesson H."/>
        </authorList>
    </citation>
    <scope>NUCLEOTIDE SEQUENCE</scope>
    <source>
        <strain evidence="3">CBS 731.68</strain>
    </source>
</reference>